<dbReference type="GeneID" id="119731473"/>
<evidence type="ECO:0000256" key="6">
    <source>
        <dbReference type="ARBA" id="ARBA00024469"/>
    </source>
</evidence>
<proteinExistence type="inferred from homology"/>
<dbReference type="InterPro" id="IPR042099">
    <property type="entry name" value="ANL_N_sf"/>
</dbReference>
<dbReference type="InterPro" id="IPR020845">
    <property type="entry name" value="AMP-binding_CS"/>
</dbReference>
<dbReference type="SUPFAM" id="SSF56801">
    <property type="entry name" value="Acetyl-CoA synthetase-like"/>
    <property type="match status" value="1"/>
</dbReference>
<keyword evidence="16" id="KW-1185">Reference proteome</keyword>
<reference evidence="15" key="1">
    <citation type="submission" date="2022-11" db="UniProtKB">
        <authorList>
            <consortium name="EnsemblMetazoa"/>
        </authorList>
    </citation>
    <scope>IDENTIFICATION</scope>
</reference>
<feature type="domain" description="AMP-dependent synthetase/ligase" evidence="14">
    <location>
        <begin position="81"/>
        <end position="490"/>
    </location>
</feature>
<comment type="catalytic activity">
    <reaction evidence="9">
        <text>15-hydroxy-(5Z,8Z,11Z,13E)-eicosatetraenoate + ATP + CoA = 15-hydroxy-(5Z,8Z,11Z,13E)-eicosatetraenoyl-CoA + AMP + diphosphate</text>
        <dbReference type="Rhea" id="RHEA:52116"/>
        <dbReference type="ChEBI" id="CHEBI:30616"/>
        <dbReference type="ChEBI" id="CHEBI:33019"/>
        <dbReference type="ChEBI" id="CHEBI:57287"/>
        <dbReference type="ChEBI" id="CHEBI:78832"/>
        <dbReference type="ChEBI" id="CHEBI:136409"/>
        <dbReference type="ChEBI" id="CHEBI:456215"/>
    </reaction>
    <physiologicalReaction direction="left-to-right" evidence="9">
        <dbReference type="Rhea" id="RHEA:52117"/>
    </physiologicalReaction>
</comment>
<evidence type="ECO:0000256" key="10">
    <source>
        <dbReference type="ARBA" id="ARBA00024548"/>
    </source>
</evidence>
<keyword evidence="3 13" id="KW-0547">Nucleotide-binding</keyword>
<sequence length="682" mass="76218">MTSSGVLEQHRKLGLKTLDLKCQSVEVEGTTEHERVSTLLPDGKLISKFFDDVESLHDCFMRGLKSSANDPCLGWRPEPDSPYSWITYNEVHTRARNFGSGMIQNGMAAGNETSIGIYSQNRVEWVVTEQACNMYSMVIVPLYDTLGPDVCQYIVNQVELSLVVCDTSSRAELLLNKAGDMPGLKTIVLIDDATDSVIAKAEESQIEILRFEDVLKLGANNPQEKVPPGYDDLSTLCYTSGTTGNPKGVMLTHGNILASVSGMFGGMFAFAGMNDLMGMYREDVYISYLPLAHIYERFVQACMYACGGCVGFYRGDPKKLMSDIAVLRPTVFSCVPRVMNKIYNEVTQLVAQKGWLAKFLMRTALRMKMKEMEGGKFINDGVWDKVFTKVRNLLGGRVRFITTGAAPISQEVKMFFRCAFGALLTEGYGQTENAGVGTTTMFHDLSAGHVGCPSLAFKFKLVDVPEMDYYADKDQGEICMKGAGVFKGYYKDPEKTAETIDADGWLHTGDVGQWMPNGQLKIIDRKKHIFKMAQGEYIAPEKIENAYIRSEYVSQCFVHGESLQSHVIAIVVPDEDELPSLGKAKFVQGDFKELCDSEVIKDAILDDMLKVGKEAKLFSFEQVKNIYLESELFSVENNLLTPTFKSKRPILRKHYAAQIENLYRQIKLTRMESVPYEKGNNL</sequence>
<dbReference type="GO" id="GO:0047676">
    <property type="term" value="F:arachidonate-CoA ligase activity"/>
    <property type="evidence" value="ECO:0007669"/>
    <property type="project" value="UniProtKB-EC"/>
</dbReference>
<keyword evidence="13" id="KW-0443">Lipid metabolism</keyword>
<keyword evidence="5 13" id="KW-0067">ATP-binding</keyword>
<dbReference type="Gene3D" id="3.40.50.12780">
    <property type="entry name" value="N-terminal domain of ligase-like"/>
    <property type="match status" value="1"/>
</dbReference>
<evidence type="ECO:0000256" key="3">
    <source>
        <dbReference type="ARBA" id="ARBA00022741"/>
    </source>
</evidence>
<dbReference type="InterPro" id="IPR000873">
    <property type="entry name" value="AMP-dep_synth/lig_dom"/>
</dbReference>
<name>A0A914AB40_PATMI</name>
<evidence type="ECO:0000256" key="12">
    <source>
        <dbReference type="ARBA" id="ARBA00049139"/>
    </source>
</evidence>
<comment type="catalytic activity">
    <reaction evidence="11">
        <text>(E)-hexadec-2-enoate + ATP + CoA = (2E)-hexadecenoyl-CoA + AMP + diphosphate</text>
        <dbReference type="Rhea" id="RHEA:36139"/>
        <dbReference type="ChEBI" id="CHEBI:30616"/>
        <dbReference type="ChEBI" id="CHEBI:33019"/>
        <dbReference type="ChEBI" id="CHEBI:57287"/>
        <dbReference type="ChEBI" id="CHEBI:61526"/>
        <dbReference type="ChEBI" id="CHEBI:72745"/>
        <dbReference type="ChEBI" id="CHEBI:456215"/>
    </reaction>
    <physiologicalReaction direction="left-to-right" evidence="11">
        <dbReference type="Rhea" id="RHEA:36140"/>
    </physiologicalReaction>
</comment>
<dbReference type="PANTHER" id="PTHR43272">
    <property type="entry name" value="LONG-CHAIN-FATTY-ACID--COA LIGASE"/>
    <property type="match status" value="1"/>
</dbReference>
<comment type="catalytic activity">
    <reaction evidence="6">
        <text>5-hydroxy-(6E,8Z,11Z,14Z)-eicosatetraenoate + ATP + CoA = 5-hydroxy-(6E,8Z,11Z,14Z)-eicosatetraenoyl-CoA + AMP + diphosphate</text>
        <dbReference type="Rhea" id="RHEA:52108"/>
        <dbReference type="ChEBI" id="CHEBI:30616"/>
        <dbReference type="ChEBI" id="CHEBI:33019"/>
        <dbReference type="ChEBI" id="CHEBI:57287"/>
        <dbReference type="ChEBI" id="CHEBI:65341"/>
        <dbReference type="ChEBI" id="CHEBI:136407"/>
        <dbReference type="ChEBI" id="CHEBI:456215"/>
    </reaction>
    <physiologicalReaction direction="left-to-right" evidence="6">
        <dbReference type="Rhea" id="RHEA:52109"/>
    </physiologicalReaction>
</comment>
<accession>A0A914AB40</accession>
<dbReference type="OMA" id="ISMMDEG"/>
<dbReference type="Pfam" id="PF00501">
    <property type="entry name" value="AMP-binding"/>
    <property type="match status" value="1"/>
</dbReference>
<dbReference type="InterPro" id="IPR045311">
    <property type="entry name" value="LC-FACS_euk"/>
</dbReference>
<keyword evidence="2 13" id="KW-0436">Ligase</keyword>
<comment type="catalytic activity">
    <reaction evidence="7">
        <text>a long-chain fatty acid + ATP + CoA = a long-chain fatty acyl-CoA + AMP + diphosphate</text>
        <dbReference type="Rhea" id="RHEA:15421"/>
        <dbReference type="ChEBI" id="CHEBI:30616"/>
        <dbReference type="ChEBI" id="CHEBI:33019"/>
        <dbReference type="ChEBI" id="CHEBI:57287"/>
        <dbReference type="ChEBI" id="CHEBI:57560"/>
        <dbReference type="ChEBI" id="CHEBI:83139"/>
        <dbReference type="ChEBI" id="CHEBI:456215"/>
        <dbReference type="EC" id="6.2.1.3"/>
    </reaction>
    <physiologicalReaction direction="left-to-right" evidence="7">
        <dbReference type="Rhea" id="RHEA:15422"/>
    </physiologicalReaction>
</comment>
<comment type="catalytic activity">
    <reaction evidence="8">
        <text>12-hydroxy-(5Z,8Z,10E,14Z)-eicosatetraenoate + ATP + CoA = 12-hydroxy-(5Z,8Z,10E,14Z)-eicosatetraenoyl-CoA + AMP + diphosphate</text>
        <dbReference type="Rhea" id="RHEA:52112"/>
        <dbReference type="ChEBI" id="CHEBI:30616"/>
        <dbReference type="ChEBI" id="CHEBI:33019"/>
        <dbReference type="ChEBI" id="CHEBI:57287"/>
        <dbReference type="ChEBI" id="CHEBI:90718"/>
        <dbReference type="ChEBI" id="CHEBI:136408"/>
        <dbReference type="ChEBI" id="CHEBI:456215"/>
    </reaction>
    <physiologicalReaction direction="left-to-right" evidence="8">
        <dbReference type="Rhea" id="RHEA:52113"/>
    </physiologicalReaction>
</comment>
<comment type="catalytic activity">
    <reaction evidence="12">
        <text>hexadecanoate + ATP + CoA = hexadecanoyl-CoA + AMP + diphosphate</text>
        <dbReference type="Rhea" id="RHEA:30751"/>
        <dbReference type="ChEBI" id="CHEBI:7896"/>
        <dbReference type="ChEBI" id="CHEBI:30616"/>
        <dbReference type="ChEBI" id="CHEBI:33019"/>
        <dbReference type="ChEBI" id="CHEBI:57287"/>
        <dbReference type="ChEBI" id="CHEBI:57379"/>
        <dbReference type="ChEBI" id="CHEBI:456215"/>
    </reaction>
    <physiologicalReaction direction="left-to-right" evidence="12">
        <dbReference type="Rhea" id="RHEA:30752"/>
    </physiologicalReaction>
</comment>
<comment type="function">
    <text evidence="13">Catalyzes the conversion of long-chain fatty acids to their active form acyl-CoAs for both synthesis of cellular lipids, and degradation via beta-oxidation.</text>
</comment>
<dbReference type="EnsemblMetazoa" id="XM_038204656.1">
    <property type="protein sequence ID" value="XP_038060584.1"/>
    <property type="gene ID" value="LOC119731473"/>
</dbReference>
<evidence type="ECO:0000256" key="2">
    <source>
        <dbReference type="ARBA" id="ARBA00022598"/>
    </source>
</evidence>
<dbReference type="EC" id="6.2.1.3" evidence="13"/>
<dbReference type="PROSITE" id="PS00455">
    <property type="entry name" value="AMP_BINDING"/>
    <property type="match status" value="1"/>
</dbReference>
<dbReference type="GO" id="GO:0016020">
    <property type="term" value="C:membrane"/>
    <property type="evidence" value="ECO:0007669"/>
    <property type="project" value="TreeGrafter"/>
</dbReference>
<evidence type="ECO:0000256" key="13">
    <source>
        <dbReference type="RuleBase" id="RU369030"/>
    </source>
</evidence>
<evidence type="ECO:0000259" key="14">
    <source>
        <dbReference type="Pfam" id="PF00501"/>
    </source>
</evidence>
<dbReference type="OrthoDB" id="1700726at2759"/>
<evidence type="ECO:0000256" key="9">
    <source>
        <dbReference type="ARBA" id="ARBA00024532"/>
    </source>
</evidence>
<evidence type="ECO:0000256" key="7">
    <source>
        <dbReference type="ARBA" id="ARBA00024484"/>
    </source>
</evidence>
<comment type="similarity">
    <text evidence="1 13">Belongs to the ATP-dependent AMP-binding enzyme family.</text>
</comment>
<evidence type="ECO:0000256" key="4">
    <source>
        <dbReference type="ARBA" id="ARBA00022832"/>
    </source>
</evidence>
<evidence type="ECO:0000256" key="8">
    <source>
        <dbReference type="ARBA" id="ARBA00024495"/>
    </source>
</evidence>
<evidence type="ECO:0000256" key="5">
    <source>
        <dbReference type="ARBA" id="ARBA00022840"/>
    </source>
</evidence>
<dbReference type="PANTHER" id="PTHR43272:SF107">
    <property type="entry name" value="LONG-CHAIN-FATTY-ACID--COA LIGASE 5"/>
    <property type="match status" value="1"/>
</dbReference>
<protein>
    <recommendedName>
        <fullName evidence="13">Long-chain-fatty-acid--CoA ligase</fullName>
        <ecNumber evidence="13">6.2.1.3</ecNumber>
    </recommendedName>
</protein>
<evidence type="ECO:0000313" key="16">
    <source>
        <dbReference type="Proteomes" id="UP000887568"/>
    </source>
</evidence>
<dbReference type="GO" id="GO:0005524">
    <property type="term" value="F:ATP binding"/>
    <property type="evidence" value="ECO:0007669"/>
    <property type="project" value="UniProtKB-KW"/>
</dbReference>
<dbReference type="CDD" id="cd05927">
    <property type="entry name" value="LC-FACS_euk"/>
    <property type="match status" value="1"/>
</dbReference>
<keyword evidence="4 13" id="KW-0276">Fatty acid metabolism</keyword>
<comment type="catalytic activity">
    <reaction evidence="10">
        <text>(5Z,8Z,11Z,14Z)-eicosatetraenoate + ATP + CoA = (5Z,8Z,11Z,14Z)-eicosatetraenoyl-CoA + AMP + diphosphate</text>
        <dbReference type="Rhea" id="RHEA:19713"/>
        <dbReference type="ChEBI" id="CHEBI:30616"/>
        <dbReference type="ChEBI" id="CHEBI:32395"/>
        <dbReference type="ChEBI" id="CHEBI:33019"/>
        <dbReference type="ChEBI" id="CHEBI:57287"/>
        <dbReference type="ChEBI" id="CHEBI:57368"/>
        <dbReference type="ChEBI" id="CHEBI:456215"/>
        <dbReference type="EC" id="6.2.1.15"/>
    </reaction>
    <physiologicalReaction direction="left-to-right" evidence="10">
        <dbReference type="Rhea" id="RHEA:19714"/>
    </physiologicalReaction>
</comment>
<dbReference type="AlphaFoldDB" id="A0A914AB40"/>
<dbReference type="GO" id="GO:0005783">
    <property type="term" value="C:endoplasmic reticulum"/>
    <property type="evidence" value="ECO:0007669"/>
    <property type="project" value="TreeGrafter"/>
</dbReference>
<dbReference type="Proteomes" id="UP000887568">
    <property type="component" value="Unplaced"/>
</dbReference>
<dbReference type="RefSeq" id="XP_038060584.1">
    <property type="nucleotide sequence ID" value="XM_038204656.1"/>
</dbReference>
<evidence type="ECO:0000256" key="11">
    <source>
        <dbReference type="ARBA" id="ARBA00024565"/>
    </source>
</evidence>
<organism evidence="15 16">
    <name type="scientific">Patiria miniata</name>
    <name type="common">Bat star</name>
    <name type="synonym">Asterina miniata</name>
    <dbReference type="NCBI Taxonomy" id="46514"/>
    <lineage>
        <taxon>Eukaryota</taxon>
        <taxon>Metazoa</taxon>
        <taxon>Echinodermata</taxon>
        <taxon>Eleutherozoa</taxon>
        <taxon>Asterozoa</taxon>
        <taxon>Asteroidea</taxon>
        <taxon>Valvatacea</taxon>
        <taxon>Valvatida</taxon>
        <taxon>Asterinidae</taxon>
        <taxon>Patiria</taxon>
    </lineage>
</organism>
<evidence type="ECO:0000313" key="15">
    <source>
        <dbReference type="EnsemblMetazoa" id="XP_038060584.1"/>
    </source>
</evidence>
<evidence type="ECO:0000256" key="1">
    <source>
        <dbReference type="ARBA" id="ARBA00006432"/>
    </source>
</evidence>